<dbReference type="AlphaFoldDB" id="A0A4U1F502"/>
<gene>
    <name evidence="2" type="ORF">EI555_004334</name>
</gene>
<comment type="caution">
    <text evidence="2">The sequence shown here is derived from an EMBL/GenBank/DDBJ whole genome shotgun (WGS) entry which is preliminary data.</text>
</comment>
<evidence type="ECO:0000313" key="2">
    <source>
        <dbReference type="EMBL" id="TKC44383.1"/>
    </source>
</evidence>
<evidence type="ECO:0000256" key="1">
    <source>
        <dbReference type="SAM" id="MobiDB-lite"/>
    </source>
</evidence>
<accession>A0A4U1F502</accession>
<feature type="compositionally biased region" description="Basic and acidic residues" evidence="1">
    <location>
        <begin position="11"/>
        <end position="22"/>
    </location>
</feature>
<protein>
    <submittedName>
        <fullName evidence="2">Uncharacterized protein</fullName>
    </submittedName>
</protein>
<sequence>MRGEAASSWRRAQEKRSARPVV</sequence>
<reference evidence="3" key="1">
    <citation type="journal article" date="2019" name="IScience">
        <title>Narwhal Genome Reveals Long-Term Low Genetic Diversity despite Current Large Abundance Size.</title>
        <authorList>
            <person name="Westbury M.V."/>
            <person name="Petersen B."/>
            <person name="Garde E."/>
            <person name="Heide-Jorgensen M.P."/>
            <person name="Lorenzen E.D."/>
        </authorList>
    </citation>
    <scope>NUCLEOTIDE SEQUENCE [LARGE SCALE GENOMIC DNA]</scope>
</reference>
<feature type="region of interest" description="Disordered" evidence="1">
    <location>
        <begin position="1"/>
        <end position="22"/>
    </location>
</feature>
<proteinExistence type="predicted"/>
<evidence type="ECO:0000313" key="3">
    <source>
        <dbReference type="Proteomes" id="UP000308365"/>
    </source>
</evidence>
<dbReference type="Proteomes" id="UP000308365">
    <property type="component" value="Unassembled WGS sequence"/>
</dbReference>
<name>A0A4U1F502_MONMO</name>
<dbReference type="EMBL" id="RWIC01000401">
    <property type="protein sequence ID" value="TKC44383.1"/>
    <property type="molecule type" value="Genomic_DNA"/>
</dbReference>
<organism evidence="2 3">
    <name type="scientific">Monodon monoceros</name>
    <name type="common">Narwhal</name>
    <name type="synonym">Ceratodon monodon</name>
    <dbReference type="NCBI Taxonomy" id="40151"/>
    <lineage>
        <taxon>Eukaryota</taxon>
        <taxon>Metazoa</taxon>
        <taxon>Chordata</taxon>
        <taxon>Craniata</taxon>
        <taxon>Vertebrata</taxon>
        <taxon>Euteleostomi</taxon>
        <taxon>Mammalia</taxon>
        <taxon>Eutheria</taxon>
        <taxon>Laurasiatheria</taxon>
        <taxon>Artiodactyla</taxon>
        <taxon>Whippomorpha</taxon>
        <taxon>Cetacea</taxon>
        <taxon>Odontoceti</taxon>
        <taxon>Monodontidae</taxon>
        <taxon>Monodon</taxon>
    </lineage>
</organism>